<dbReference type="EMBL" id="CADDAV010000010">
    <property type="protein sequence ID" value="CAB0593399.1"/>
    <property type="molecule type" value="Genomic_DNA"/>
</dbReference>
<protein>
    <submittedName>
        <fullName evidence="2">Uncharacterized protein</fullName>
    </submittedName>
</protein>
<comment type="caution">
    <text evidence="2">The sequence shown here is derived from an EMBL/GenBank/DDBJ whole genome shotgun (WGS) entry which is preliminary data.</text>
</comment>
<organism evidence="2 3">
    <name type="scientific">Corynebacterium diphtheriae</name>
    <dbReference type="NCBI Taxonomy" id="1717"/>
    <lineage>
        <taxon>Bacteria</taxon>
        <taxon>Bacillati</taxon>
        <taxon>Actinomycetota</taxon>
        <taxon>Actinomycetes</taxon>
        <taxon>Mycobacteriales</taxon>
        <taxon>Corynebacteriaceae</taxon>
        <taxon>Corynebacterium</taxon>
    </lineage>
</organism>
<evidence type="ECO:0000313" key="2">
    <source>
        <dbReference type="EMBL" id="CAB0593399.1"/>
    </source>
</evidence>
<dbReference type="Proteomes" id="UP000480222">
    <property type="component" value="Unassembled WGS sequence"/>
</dbReference>
<proteinExistence type="predicted"/>
<sequence length="42" mass="5044">MWDNLPWWLVALYATYTAANRTLELILSYKIQMKKLDKKKGK</sequence>
<keyword evidence="1" id="KW-1133">Transmembrane helix</keyword>
<gene>
    <name evidence="2" type="ORF">CIP107547_00870</name>
</gene>
<accession>A0A811G066</accession>
<evidence type="ECO:0000313" key="3">
    <source>
        <dbReference type="Proteomes" id="UP000480222"/>
    </source>
</evidence>
<reference evidence="2 3" key="1">
    <citation type="submission" date="2020-02" db="EMBL/GenBank/DDBJ databases">
        <authorList>
            <person name="Brisse S."/>
        </authorList>
    </citation>
    <scope>NUCLEOTIDE SEQUENCE [LARGE SCALE GENOMIC DNA]</scope>
    <source>
        <strain evidence="2">CIP107547</strain>
    </source>
</reference>
<feature type="transmembrane region" description="Helical" evidence="1">
    <location>
        <begin position="6"/>
        <end position="29"/>
    </location>
</feature>
<dbReference type="AlphaFoldDB" id="A0A811G066"/>
<evidence type="ECO:0000256" key="1">
    <source>
        <dbReference type="SAM" id="Phobius"/>
    </source>
</evidence>
<keyword evidence="1" id="KW-0472">Membrane</keyword>
<keyword evidence="1" id="KW-0812">Transmembrane</keyword>
<name>A0A811G066_CORDP</name>